<proteinExistence type="predicted"/>
<comment type="caution">
    <text evidence="2">The sequence shown here is derived from an EMBL/GenBank/DDBJ whole genome shotgun (WGS) entry which is preliminary data.</text>
</comment>
<gene>
    <name evidence="2" type="ORF">GCM10008937_08960</name>
</gene>
<feature type="region of interest" description="Disordered" evidence="1">
    <location>
        <begin position="1"/>
        <end position="109"/>
    </location>
</feature>
<protein>
    <submittedName>
        <fullName evidence="2">Uncharacterized protein</fullName>
    </submittedName>
</protein>
<dbReference type="EMBL" id="BAAADB010000007">
    <property type="protein sequence ID" value="GAA0503654.1"/>
    <property type="molecule type" value="Genomic_DNA"/>
</dbReference>
<organism evidence="2 3">
    <name type="scientific">Deinococcus depolymerans</name>
    <dbReference type="NCBI Taxonomy" id="392408"/>
    <lineage>
        <taxon>Bacteria</taxon>
        <taxon>Thermotogati</taxon>
        <taxon>Deinococcota</taxon>
        <taxon>Deinococci</taxon>
        <taxon>Deinococcales</taxon>
        <taxon>Deinococcaceae</taxon>
        <taxon>Deinococcus</taxon>
    </lineage>
</organism>
<name>A0ABN1BQY6_9DEIO</name>
<feature type="compositionally biased region" description="Polar residues" evidence="1">
    <location>
        <begin position="10"/>
        <end position="30"/>
    </location>
</feature>
<keyword evidence="3" id="KW-1185">Reference proteome</keyword>
<sequence>MGEGRPNGQAHANVSQDTINDQGQWNTGTPKNPGDAITEGQYTGVSDANAGAGDSTSPAGQVSSTTDPRAAENTGTDANPSTYGGMKDGLPASGAATNPEKTVDGNEGS</sequence>
<dbReference type="Proteomes" id="UP001500191">
    <property type="component" value="Unassembled WGS sequence"/>
</dbReference>
<dbReference type="RefSeq" id="WP_343756494.1">
    <property type="nucleotide sequence ID" value="NZ_BAAADB010000007.1"/>
</dbReference>
<evidence type="ECO:0000256" key="1">
    <source>
        <dbReference type="SAM" id="MobiDB-lite"/>
    </source>
</evidence>
<reference evidence="2 3" key="1">
    <citation type="journal article" date="2019" name="Int. J. Syst. Evol. Microbiol.">
        <title>The Global Catalogue of Microorganisms (GCM) 10K type strain sequencing project: providing services to taxonomists for standard genome sequencing and annotation.</title>
        <authorList>
            <consortium name="The Broad Institute Genomics Platform"/>
            <consortium name="The Broad Institute Genome Sequencing Center for Infectious Disease"/>
            <person name="Wu L."/>
            <person name="Ma J."/>
        </authorList>
    </citation>
    <scope>NUCLEOTIDE SEQUENCE [LARGE SCALE GENOMIC DNA]</scope>
    <source>
        <strain evidence="2 3">JCM 14368</strain>
    </source>
</reference>
<accession>A0ABN1BQY6</accession>
<evidence type="ECO:0000313" key="2">
    <source>
        <dbReference type="EMBL" id="GAA0503654.1"/>
    </source>
</evidence>
<evidence type="ECO:0000313" key="3">
    <source>
        <dbReference type="Proteomes" id="UP001500191"/>
    </source>
</evidence>
<feature type="compositionally biased region" description="Polar residues" evidence="1">
    <location>
        <begin position="54"/>
        <end position="82"/>
    </location>
</feature>